<feature type="transmembrane region" description="Helical" evidence="1">
    <location>
        <begin position="155"/>
        <end position="183"/>
    </location>
</feature>
<keyword evidence="1" id="KW-0472">Membrane</keyword>
<feature type="transmembrane region" description="Helical" evidence="1">
    <location>
        <begin position="235"/>
        <end position="255"/>
    </location>
</feature>
<keyword evidence="3" id="KW-1185">Reference proteome</keyword>
<dbReference type="STRING" id="1499687.BN1080_03103"/>
<keyword evidence="1" id="KW-1133">Transmembrane helix</keyword>
<feature type="transmembrane region" description="Helical" evidence="1">
    <location>
        <begin position="208"/>
        <end position="228"/>
    </location>
</feature>
<dbReference type="PANTHER" id="PTHR37305:SF1">
    <property type="entry name" value="MEMBRANE PROTEIN"/>
    <property type="match status" value="1"/>
</dbReference>
<dbReference type="OrthoDB" id="8613028at2"/>
<dbReference type="GO" id="GO:0005886">
    <property type="term" value="C:plasma membrane"/>
    <property type="evidence" value="ECO:0007669"/>
    <property type="project" value="UniProtKB-SubCell"/>
</dbReference>
<organism evidence="2 3">
    <name type="scientific">Planococcus massiliensis</name>
    <dbReference type="NCBI Taxonomy" id="1499687"/>
    <lineage>
        <taxon>Bacteria</taxon>
        <taxon>Bacillati</taxon>
        <taxon>Bacillota</taxon>
        <taxon>Bacilli</taxon>
        <taxon>Bacillales</taxon>
        <taxon>Caryophanaceae</taxon>
        <taxon>Planococcus</taxon>
    </lineage>
</organism>
<feature type="transmembrane region" description="Helical" evidence="1">
    <location>
        <begin position="111"/>
        <end position="134"/>
    </location>
</feature>
<feature type="transmembrane region" description="Helical" evidence="1">
    <location>
        <begin position="283"/>
        <end position="307"/>
    </location>
</feature>
<reference evidence="2 3" key="1">
    <citation type="submission" date="2014-09" db="EMBL/GenBank/DDBJ databases">
        <authorList>
            <person name="Urmite Genomes Urmite Genomes"/>
        </authorList>
    </citation>
    <scope>NUCLEOTIDE SEQUENCE [LARGE SCALE GENOMIC DNA]</scope>
    <source>
        <strain evidence="2 3">ES2</strain>
    </source>
</reference>
<dbReference type="Proteomes" id="UP000043699">
    <property type="component" value="Unassembled WGS sequence"/>
</dbReference>
<dbReference type="CDD" id="cd21809">
    <property type="entry name" value="ABC-2_lan_permease-like"/>
    <property type="match status" value="1"/>
</dbReference>
<gene>
    <name evidence="2" type="ORF">BN1080_03103</name>
</gene>
<dbReference type="PANTHER" id="PTHR37305">
    <property type="entry name" value="INTEGRAL MEMBRANE PROTEIN-RELATED"/>
    <property type="match status" value="1"/>
</dbReference>
<evidence type="ECO:0000313" key="2">
    <source>
        <dbReference type="EMBL" id="CEG24084.1"/>
    </source>
</evidence>
<name>A0A098EP77_9BACL</name>
<sequence>MLKLIQNEWMKLWSKKSSWIMAALLVVILFASMGITKWVNSSMMANQEETWQEVATNQQANAEAMLQDPNLSDPQKEYYEGQAAIAEYRLANEVPAFEYASMQQQVIDAHMMLSLVTLFTVIVAAGIVASEFSQGTIKMLLTRPVKRWKILTSKYITTMIYAILLSILTIAVSALAGLIFFGIGDGTFLVWNGSEVVEGSYWMEALKMAGLSFASVWIIGTFAFMLGTVFRSSSLAIGLSIFLMFTGIQAVYLLANYEIVKYYLFTHTDLTQFYTGFMPVPDITMTMSLIVLAVYFLIFMAVSYWTFSRRDVTA</sequence>
<evidence type="ECO:0000313" key="3">
    <source>
        <dbReference type="Proteomes" id="UP000043699"/>
    </source>
</evidence>
<dbReference type="EMBL" id="CCXS01000001">
    <property type="protein sequence ID" value="CEG24084.1"/>
    <property type="molecule type" value="Genomic_DNA"/>
</dbReference>
<accession>A0A098EP77</accession>
<feature type="transmembrane region" description="Helical" evidence="1">
    <location>
        <begin position="20"/>
        <end position="39"/>
    </location>
</feature>
<protein>
    <submittedName>
        <fullName evidence="2">ABC-2 family transporter protein</fullName>
    </submittedName>
</protein>
<dbReference type="Pfam" id="PF12679">
    <property type="entry name" value="ABC2_membrane_2"/>
    <property type="match status" value="1"/>
</dbReference>
<dbReference type="GO" id="GO:0140359">
    <property type="term" value="F:ABC-type transporter activity"/>
    <property type="evidence" value="ECO:0007669"/>
    <property type="project" value="InterPro"/>
</dbReference>
<dbReference type="AlphaFoldDB" id="A0A098EP77"/>
<evidence type="ECO:0000256" key="1">
    <source>
        <dbReference type="SAM" id="Phobius"/>
    </source>
</evidence>
<proteinExistence type="predicted"/>
<keyword evidence="1" id="KW-0812">Transmembrane</keyword>